<gene>
    <name evidence="6" type="ORF">BKA15_003182</name>
</gene>
<feature type="domain" description="Luciferase-like" evidence="5">
    <location>
        <begin position="21"/>
        <end position="230"/>
    </location>
</feature>
<dbReference type="Gene3D" id="3.20.20.30">
    <property type="entry name" value="Luciferase-like domain"/>
    <property type="match status" value="1"/>
</dbReference>
<dbReference type="InterPro" id="IPR036661">
    <property type="entry name" value="Luciferase-like_sf"/>
</dbReference>
<name>A0A7Y9I7P9_9ACTN</name>
<dbReference type="PANTHER" id="PTHR42847">
    <property type="entry name" value="ALKANESULFONATE MONOOXYGENASE"/>
    <property type="match status" value="1"/>
</dbReference>
<dbReference type="InterPro" id="IPR011251">
    <property type="entry name" value="Luciferase-like_dom"/>
</dbReference>
<keyword evidence="1" id="KW-0285">Flavoprotein</keyword>
<dbReference type="Pfam" id="PF00296">
    <property type="entry name" value="Bac_luciferase"/>
    <property type="match status" value="1"/>
</dbReference>
<protein>
    <submittedName>
        <fullName evidence="6">Alkanesulfonate monooxygenase SsuD/methylene tetrahydromethanopterin reductase-like flavin-dependent oxidoreductase (Luciferase family)</fullName>
    </submittedName>
</protein>
<keyword evidence="4 6" id="KW-0503">Monooxygenase</keyword>
<proteinExistence type="predicted"/>
<keyword evidence="7" id="KW-1185">Reference proteome</keyword>
<evidence type="ECO:0000256" key="4">
    <source>
        <dbReference type="ARBA" id="ARBA00023033"/>
    </source>
</evidence>
<dbReference type="EMBL" id="JACCBU010000001">
    <property type="protein sequence ID" value="NYE71853.1"/>
    <property type="molecule type" value="Genomic_DNA"/>
</dbReference>
<dbReference type="SUPFAM" id="SSF51679">
    <property type="entry name" value="Bacterial luciferase-like"/>
    <property type="match status" value="1"/>
</dbReference>
<dbReference type="GO" id="GO:0046306">
    <property type="term" value="P:alkanesulfonate catabolic process"/>
    <property type="evidence" value="ECO:0007669"/>
    <property type="project" value="TreeGrafter"/>
</dbReference>
<dbReference type="Proteomes" id="UP000569914">
    <property type="component" value="Unassembled WGS sequence"/>
</dbReference>
<comment type="caution">
    <text evidence="6">The sequence shown here is derived from an EMBL/GenBank/DDBJ whole genome shotgun (WGS) entry which is preliminary data.</text>
</comment>
<dbReference type="GO" id="GO:0008726">
    <property type="term" value="F:alkanesulfonate monooxygenase activity"/>
    <property type="evidence" value="ECO:0007669"/>
    <property type="project" value="TreeGrafter"/>
</dbReference>
<dbReference type="PANTHER" id="PTHR42847:SF4">
    <property type="entry name" value="ALKANESULFONATE MONOOXYGENASE-RELATED"/>
    <property type="match status" value="1"/>
</dbReference>
<reference evidence="6 7" key="1">
    <citation type="submission" date="2020-07" db="EMBL/GenBank/DDBJ databases">
        <title>Sequencing the genomes of 1000 actinobacteria strains.</title>
        <authorList>
            <person name="Klenk H.-P."/>
        </authorList>
    </citation>
    <scope>NUCLEOTIDE SEQUENCE [LARGE SCALE GENOMIC DNA]</scope>
    <source>
        <strain evidence="6 7">DSM 22083</strain>
    </source>
</reference>
<evidence type="ECO:0000259" key="5">
    <source>
        <dbReference type="Pfam" id="PF00296"/>
    </source>
</evidence>
<evidence type="ECO:0000313" key="7">
    <source>
        <dbReference type="Proteomes" id="UP000569914"/>
    </source>
</evidence>
<dbReference type="AlphaFoldDB" id="A0A7Y9I7P9"/>
<keyword evidence="3" id="KW-0560">Oxidoreductase</keyword>
<evidence type="ECO:0000256" key="2">
    <source>
        <dbReference type="ARBA" id="ARBA00022643"/>
    </source>
</evidence>
<organism evidence="6 7">
    <name type="scientific">Microlunatus parietis</name>
    <dbReference type="NCBI Taxonomy" id="682979"/>
    <lineage>
        <taxon>Bacteria</taxon>
        <taxon>Bacillati</taxon>
        <taxon>Actinomycetota</taxon>
        <taxon>Actinomycetes</taxon>
        <taxon>Propionibacteriales</taxon>
        <taxon>Propionibacteriaceae</taxon>
        <taxon>Microlunatus</taxon>
    </lineage>
</organism>
<sequence length="274" mass="30207">MTTPPKINFGIWLPLFDALADPRLVVELAVEAEQAGWDGFFVWDHTHWRAPVRAALDPWITLAAVAAATERVRIGPMVTPLARRRPTLVARETAALDLLSDGRLILGVGVGSDRFGDEYSRTGEVADEPTRAAMLDESLTILRRAWSGERVVHRGDHYTVDELDFLPRPVQGTIPVWVAGFPGKVRPRRRAARHEGFFPVNLQHPDELGEAVGAITALREDPTTPYDFVVSLEAGTDPAPYVDAGATWILTDQDPHPLDLQAVRSLVRAGPQRP</sequence>
<evidence type="ECO:0000256" key="3">
    <source>
        <dbReference type="ARBA" id="ARBA00023002"/>
    </source>
</evidence>
<evidence type="ECO:0000313" key="6">
    <source>
        <dbReference type="EMBL" id="NYE71853.1"/>
    </source>
</evidence>
<dbReference type="RefSeq" id="WP_179752288.1">
    <property type="nucleotide sequence ID" value="NZ_JACCBU010000001.1"/>
</dbReference>
<evidence type="ECO:0000256" key="1">
    <source>
        <dbReference type="ARBA" id="ARBA00022630"/>
    </source>
</evidence>
<accession>A0A7Y9I7P9</accession>
<keyword evidence="2" id="KW-0288">FMN</keyword>
<dbReference type="InterPro" id="IPR050172">
    <property type="entry name" value="SsuD_RutA_monooxygenase"/>
</dbReference>